<evidence type="ECO:0000256" key="12">
    <source>
        <dbReference type="ARBA" id="ARBA00023164"/>
    </source>
</evidence>
<dbReference type="InterPro" id="IPR029055">
    <property type="entry name" value="Ntn_hydrolases_N"/>
</dbReference>
<dbReference type="Gene3D" id="2.160.20.60">
    <property type="entry name" value="Glutamate synthase, alpha subunit, C-terminal domain"/>
    <property type="match status" value="1"/>
</dbReference>
<dbReference type="CDD" id="cd02808">
    <property type="entry name" value="GltS_FMN"/>
    <property type="match status" value="1"/>
</dbReference>
<evidence type="ECO:0000256" key="4">
    <source>
        <dbReference type="ARBA" id="ARBA00022605"/>
    </source>
</evidence>
<dbReference type="Gene3D" id="3.60.20.10">
    <property type="entry name" value="Glutamine Phosphoribosylpyrophosphate, subunit 1, domain 1"/>
    <property type="match status" value="1"/>
</dbReference>
<comment type="cofactor">
    <cofactor evidence="1">
        <name>FMN</name>
        <dbReference type="ChEBI" id="CHEBI:58210"/>
    </cofactor>
</comment>
<dbReference type="Pfam" id="PF01645">
    <property type="entry name" value="Glu_synthase"/>
    <property type="match status" value="1"/>
</dbReference>
<keyword evidence="13" id="KW-0003">3Fe-4S</keyword>
<comment type="pathway">
    <text evidence="14">Amino-acid biosynthesis.</text>
</comment>
<accession>A0A1Q9H9G7</accession>
<dbReference type="InterPro" id="IPR013785">
    <property type="entry name" value="Aldolase_TIM"/>
</dbReference>
<evidence type="ECO:0000256" key="1">
    <source>
        <dbReference type="ARBA" id="ARBA00001917"/>
    </source>
</evidence>
<evidence type="ECO:0000259" key="15">
    <source>
        <dbReference type="PROSITE" id="PS51278"/>
    </source>
</evidence>
<dbReference type="GO" id="GO:0051538">
    <property type="term" value="F:3 iron, 4 sulfur cluster binding"/>
    <property type="evidence" value="ECO:0007669"/>
    <property type="project" value="UniProtKB-KW"/>
</dbReference>
<keyword evidence="4" id="KW-0028">Amino-acid biosynthesis</keyword>
<dbReference type="PANTHER" id="PTHR11938:SF133">
    <property type="entry name" value="GLUTAMATE SYNTHASE (NADH)"/>
    <property type="match status" value="1"/>
</dbReference>
<evidence type="ECO:0000256" key="13">
    <source>
        <dbReference type="ARBA" id="ARBA00023291"/>
    </source>
</evidence>
<evidence type="ECO:0000313" key="17">
    <source>
        <dbReference type="Proteomes" id="UP000186313"/>
    </source>
</evidence>
<dbReference type="GO" id="GO:0015930">
    <property type="term" value="F:glutamate synthase activity"/>
    <property type="evidence" value="ECO:0007669"/>
    <property type="project" value="InterPro"/>
</dbReference>
<keyword evidence="10" id="KW-0408">Iron</keyword>
<evidence type="ECO:0000256" key="3">
    <source>
        <dbReference type="ARBA" id="ARBA00009716"/>
    </source>
</evidence>
<evidence type="ECO:0000256" key="6">
    <source>
        <dbReference type="ARBA" id="ARBA00022643"/>
    </source>
</evidence>
<keyword evidence="6" id="KW-0288">FMN</keyword>
<dbReference type="PANTHER" id="PTHR11938">
    <property type="entry name" value="FAD NADPH DEHYDROGENASE/OXIDOREDUCTASE"/>
    <property type="match status" value="1"/>
</dbReference>
<keyword evidence="12" id="KW-0314">Glutamate biosynthesis</keyword>
<dbReference type="InterPro" id="IPR002932">
    <property type="entry name" value="Glu_synthdom"/>
</dbReference>
<organism evidence="16 17">
    <name type="scientific">Vibrio panuliri</name>
    <dbReference type="NCBI Taxonomy" id="1381081"/>
    <lineage>
        <taxon>Bacteria</taxon>
        <taxon>Pseudomonadati</taxon>
        <taxon>Pseudomonadota</taxon>
        <taxon>Gammaproteobacteria</taxon>
        <taxon>Vibrionales</taxon>
        <taxon>Vibrionaceae</taxon>
        <taxon>Vibrio</taxon>
    </lineage>
</organism>
<dbReference type="InterPro" id="IPR036485">
    <property type="entry name" value="Glu_synth_asu_C_sf"/>
</dbReference>
<dbReference type="GO" id="GO:0046872">
    <property type="term" value="F:metal ion binding"/>
    <property type="evidence" value="ECO:0007669"/>
    <property type="project" value="UniProtKB-KW"/>
</dbReference>
<dbReference type="InterPro" id="IPR017932">
    <property type="entry name" value="GATase_2_dom"/>
</dbReference>
<gene>
    <name evidence="16" type="ORF">BIY22_13965</name>
</gene>
<comment type="cofactor">
    <cofactor evidence="2">
        <name>[3Fe-4S] cluster</name>
        <dbReference type="ChEBI" id="CHEBI:21137"/>
    </cofactor>
</comment>
<dbReference type="InterPro" id="IPR006982">
    <property type="entry name" value="Glu_synth_centr_N"/>
</dbReference>
<sequence>MNQECRSLFDRELEHSSCGVGFITDKTGEQTHQLLSLAHQALCTIPHRGGMNAEGIGDGAGINIDLSTHFFSSLLNQAELQLGEFGVANFFFPHDSNQHARTETLITELLNQFNLTFELYRQVPVNSDAINVASQQVQQAIHQYVFTNGKNNRTPAEFEFDINLALNKLESIAFTDDELHGFYPLSMSSKTQVYKGRLNSWEVMPYFSDLTNPEHRVTTLFFHTRFSTNTAPATMMAQPFRRMAHNGELNTDKKNRLSEDAIARQQHKTVVFPKGQSDSARLDQTLARRVIEDQMDIVTAVIAMMPPAWENDAKLSPNVKAMLEYFSLSEEKNDGPAALIFSDGQKVGARLDRLGLRPLRCVETHRYLAVMSEAGQIDFPAEEIIRFGRIQAGGMIYFDHATGQSYETNQILESLAAQRNYPALLQSARFTLNDLEPTTLDTTADNNSFSTYSRHVAYSLNQESFKFFLDPMLESGAEKISAMGFGLAPNVLTDEEGGMAKYFSQRFAQVTNPPLDSLRESDGMTLRVALGAKPNFSPRDTVQLVLESPIIQPQQLQQVLQQQRIKVTTIDTLFTPTINNRDDNTQRVKDAVEQVCQQIEAAASSGYGIIVLSDKAIANNQAALPAILVAAAANQRLIKQGLRFDTSLIYQTGQAASSHDIACLLGFGISAVCPISVYYRAQTLANNQSVEAGLNNFQKACEKSLMKTMGKFGLCTAESYIGGEFFESNFIDTDSDCLNAYFPNIASPVGGARLADIAWSAAKWHFKAMAINQENQIPLLGLFKERQDGAGHSFGNTAVREYINMTQEPVSYVEASQEAKLLESTLVQEQDLAYKQTGYDKLTPEQIDNFAITPAYRTFANNLYLERETRPAALRDILLLPLDFTLATSQAEFVHLLDRYHLDGNIDYLWRGIKVDNHQPEYVLTLDNPKANQALKEAIELVWEGHVEHVALWEKSVRLVASPQLSRFLSRVKTSRKALKLEHVSAAHLITPCFASGAMSHGALNANAHQAVAQGTNIAGAMSNSGEGGEHSSRFNSIKSSKIKQFASGRFGVWVGYLADPQLEEIEIKIAQGAKPGEGGQLPSAKVTVEIAAARGGTPGVELVSPPPHHDTYSIEDLGQLIHDAKAARVKVIVKLVSSEGIGTIAVGVAKAGADIINVAGNTGGTGAAAVTSLKNTGRAAEIGIAEVHQALSENGLRDKVTLRCSNAHQTGMDVIKSAIMGGDSFEFGTTALMMLKCVMAKNCNIKCPAGLTTNPELYQGDPRALAQYFLNVAHEVREILASLGYQSLAEIRGKTELLHLANHYSIVGRLDVTGLLKPVDLVRIAKPVYLEADFTADDKLIEQLLNHYFDSQEPQITLDAGKLNNRNKSTGGQLSIDIERALNYQDKGLNHPSLITASNGRRFFDAESIVVTSYGSAGQSYAAFNNSGLVMQHTGTCNDGVGKGASGGHIVVRSPHAKALRKGSNVLIGNFALFGATGGQAFIQGEAGDRFAVRNSGAVAVVEGVGDFCCEYMTNGSVINLGDYGKGFGNGMSGGIAYQYDIDGKFAASCSKDSVLTVPLIEHDQGYEEALKWHLEQHLRFSGSETARHLLADWATSRTLFTLVLPLALIQSQHPESILQSHTRKKMLEEMIHGEASRLIEQIHFAYRDNQPLSEGLSPQYGEMDSELICQLLTQSGVLHRAQQLSLAHRHPDTESNSNLRRLFELKDKKLLDAICKDVKEAVSAYKDQELAVLLAAKRIEDYKASLNRRDVWDTHSRGTTVWIMTQEKAVAQQRSEIEPLNQRLATLYCQQFAEVIRQDIEQTSRMEQQKQVKTA</sequence>
<dbReference type="PROSITE" id="PS51278">
    <property type="entry name" value="GATASE_TYPE_2"/>
    <property type="match status" value="1"/>
</dbReference>
<keyword evidence="5" id="KW-0285">Flavoprotein</keyword>
<dbReference type="SUPFAM" id="SSF56235">
    <property type="entry name" value="N-terminal nucleophile aminohydrolases (Ntn hydrolases)"/>
    <property type="match status" value="1"/>
</dbReference>
<dbReference type="OrthoDB" id="9758182at2"/>
<dbReference type="SUPFAM" id="SSF69336">
    <property type="entry name" value="Alpha subunit of glutamate synthase, C-terminal domain"/>
    <property type="match status" value="1"/>
</dbReference>
<proteinExistence type="inferred from homology"/>
<comment type="similarity">
    <text evidence="3">Belongs to the glutamate synthase family.</text>
</comment>
<dbReference type="Pfam" id="PF01493">
    <property type="entry name" value="GXGXG"/>
    <property type="match status" value="1"/>
</dbReference>
<dbReference type="InterPro" id="IPR050711">
    <property type="entry name" value="ET-N_metabolism_enzyme"/>
</dbReference>
<dbReference type="Proteomes" id="UP000186313">
    <property type="component" value="Unassembled WGS sequence"/>
</dbReference>
<dbReference type="GO" id="GO:0006537">
    <property type="term" value="P:glutamate biosynthetic process"/>
    <property type="evidence" value="ECO:0007669"/>
    <property type="project" value="UniProtKB-KW"/>
</dbReference>
<evidence type="ECO:0000256" key="7">
    <source>
        <dbReference type="ARBA" id="ARBA00022723"/>
    </source>
</evidence>
<name>A0A1Q9H9G7_9VIBR</name>
<dbReference type="RefSeq" id="WP_075711063.1">
    <property type="nucleotide sequence ID" value="NZ_MJMJ01000046.1"/>
</dbReference>
<evidence type="ECO:0000256" key="10">
    <source>
        <dbReference type="ARBA" id="ARBA00023004"/>
    </source>
</evidence>
<comment type="caution">
    <text evidence="16">The sequence shown here is derived from an EMBL/GenBank/DDBJ whole genome shotgun (WGS) entry which is preliminary data.</text>
</comment>
<dbReference type="SUPFAM" id="SSF51395">
    <property type="entry name" value="FMN-linked oxidoreductases"/>
    <property type="match status" value="1"/>
</dbReference>
<evidence type="ECO:0000256" key="8">
    <source>
        <dbReference type="ARBA" id="ARBA00022962"/>
    </source>
</evidence>
<evidence type="ECO:0000313" key="16">
    <source>
        <dbReference type="EMBL" id="OLQ85607.1"/>
    </source>
</evidence>
<keyword evidence="9" id="KW-0560">Oxidoreductase</keyword>
<feature type="domain" description="Glutamine amidotransferase type-2" evidence="15">
    <location>
        <begin position="18"/>
        <end position="401"/>
    </location>
</feature>
<protein>
    <submittedName>
        <fullName evidence="16">Glutamate synthase large subunit</fullName>
    </submittedName>
</protein>
<dbReference type="STRING" id="1381081.BIY22_13965"/>
<dbReference type="Pfam" id="PF00310">
    <property type="entry name" value="GATase_2"/>
    <property type="match status" value="1"/>
</dbReference>
<dbReference type="CDD" id="cd00713">
    <property type="entry name" value="GltS"/>
    <property type="match status" value="1"/>
</dbReference>
<evidence type="ECO:0000256" key="2">
    <source>
        <dbReference type="ARBA" id="ARBA00001927"/>
    </source>
</evidence>
<evidence type="ECO:0000256" key="11">
    <source>
        <dbReference type="ARBA" id="ARBA00023014"/>
    </source>
</evidence>
<evidence type="ECO:0000256" key="9">
    <source>
        <dbReference type="ARBA" id="ARBA00023002"/>
    </source>
</evidence>
<dbReference type="EMBL" id="MJMJ01000046">
    <property type="protein sequence ID" value="OLQ85607.1"/>
    <property type="molecule type" value="Genomic_DNA"/>
</dbReference>
<keyword evidence="8" id="KW-0315">Glutamine amidotransferase</keyword>
<dbReference type="Gene3D" id="3.20.20.70">
    <property type="entry name" value="Aldolase class I"/>
    <property type="match status" value="2"/>
</dbReference>
<evidence type="ECO:0000256" key="5">
    <source>
        <dbReference type="ARBA" id="ARBA00022630"/>
    </source>
</evidence>
<keyword evidence="7" id="KW-0479">Metal-binding</keyword>
<dbReference type="Pfam" id="PF04898">
    <property type="entry name" value="Glu_syn_central"/>
    <property type="match status" value="1"/>
</dbReference>
<keyword evidence="11" id="KW-0411">Iron-sulfur</keyword>
<evidence type="ECO:0000256" key="14">
    <source>
        <dbReference type="ARBA" id="ARBA00029440"/>
    </source>
</evidence>
<reference evidence="16 17" key="1">
    <citation type="submission" date="2016-09" db="EMBL/GenBank/DDBJ databases">
        <title>Genomic Taxonomy of the Vibrionaceae.</title>
        <authorList>
            <person name="Gonzalez-Castillo A."/>
            <person name="Gomez-Gil B."/>
            <person name="Enciso-Ibarra K."/>
        </authorList>
    </citation>
    <scope>NUCLEOTIDE SEQUENCE [LARGE SCALE GENOMIC DNA]</scope>
    <source>
        <strain evidence="16 17">CAIM 703</strain>
    </source>
</reference>
<dbReference type="GO" id="GO:0019676">
    <property type="term" value="P:ammonia assimilation cycle"/>
    <property type="evidence" value="ECO:0007669"/>
    <property type="project" value="TreeGrafter"/>
</dbReference>
<dbReference type="InterPro" id="IPR002489">
    <property type="entry name" value="Glu_synth_asu_C"/>
</dbReference>